<evidence type="ECO:0000256" key="2">
    <source>
        <dbReference type="SAM" id="MobiDB-lite"/>
    </source>
</evidence>
<keyword evidence="3" id="KW-0472">Membrane</keyword>
<dbReference type="GO" id="GO:0043161">
    <property type="term" value="P:proteasome-mediated ubiquitin-dependent protein catabolic process"/>
    <property type="evidence" value="ECO:0007669"/>
    <property type="project" value="TreeGrafter"/>
</dbReference>
<dbReference type="EMBL" id="CAJNOE010000413">
    <property type="protein sequence ID" value="CAF1203361.1"/>
    <property type="molecule type" value="Genomic_DNA"/>
</dbReference>
<dbReference type="Proteomes" id="UP000663860">
    <property type="component" value="Unassembled WGS sequence"/>
</dbReference>
<dbReference type="InterPro" id="IPR011042">
    <property type="entry name" value="6-blade_b-propeller_TolB-like"/>
</dbReference>
<comment type="caution">
    <text evidence="4">The sequence shown here is derived from an EMBL/GenBank/DDBJ whole genome shotgun (WGS) entry which is preliminary data.</text>
</comment>
<dbReference type="GO" id="GO:0061630">
    <property type="term" value="F:ubiquitin protein ligase activity"/>
    <property type="evidence" value="ECO:0007669"/>
    <property type="project" value="TreeGrafter"/>
</dbReference>
<dbReference type="GO" id="GO:0000209">
    <property type="term" value="P:protein polyubiquitination"/>
    <property type="evidence" value="ECO:0007669"/>
    <property type="project" value="TreeGrafter"/>
</dbReference>
<accession>A0A814WK02</accession>
<dbReference type="PANTHER" id="PTHR24104:SF25">
    <property type="entry name" value="PROTEIN LIN-41"/>
    <property type="match status" value="1"/>
</dbReference>
<evidence type="ECO:0000313" key="6">
    <source>
        <dbReference type="Proteomes" id="UP000663860"/>
    </source>
</evidence>
<dbReference type="Pfam" id="PF01436">
    <property type="entry name" value="NHL"/>
    <property type="match status" value="1"/>
</dbReference>
<feature type="region of interest" description="Disordered" evidence="2">
    <location>
        <begin position="88"/>
        <end position="107"/>
    </location>
</feature>
<protein>
    <recommendedName>
        <fullName evidence="7">NHL repeat containing protein</fullName>
    </recommendedName>
</protein>
<evidence type="ECO:0000313" key="4">
    <source>
        <dbReference type="EMBL" id="CAF1203361.1"/>
    </source>
</evidence>
<dbReference type="InterPro" id="IPR001258">
    <property type="entry name" value="NHL_repeat"/>
</dbReference>
<feature type="transmembrane region" description="Helical" evidence="3">
    <location>
        <begin position="34"/>
        <end position="56"/>
    </location>
</feature>
<reference evidence="4" key="1">
    <citation type="submission" date="2021-02" db="EMBL/GenBank/DDBJ databases">
        <authorList>
            <person name="Nowell W R."/>
        </authorList>
    </citation>
    <scope>NUCLEOTIDE SEQUENCE</scope>
</reference>
<proteinExistence type="predicted"/>
<sequence length="277" mass="31276">MNINNRVGFDEFAVINSSTTPLRRLYEHFQRRKLIWIIFLSICVVLITVVVTITILSNKTEKEKTSTTEITTSTISTSTTITITTKKVTTTSSSSTTTTTSEQLPPSVTINSNTKWKEDAITVAGGNGRGNELNQLNAPLGIHVDSDNYSIYIADTNNHRIVRWKFGADKGEIIAGGTRPGRELYQLNYPKDVILDKENKHIIICDHANLRVVRWCLQSSQNPQVLINRIVCYGLAMDNHNDLYISDWGRHQVRRWRQEDSEGTVIAGVNEEENQLN</sequence>
<dbReference type="SUPFAM" id="SSF101898">
    <property type="entry name" value="NHL repeat"/>
    <property type="match status" value="1"/>
</dbReference>
<evidence type="ECO:0008006" key="7">
    <source>
        <dbReference type="Google" id="ProtNLM"/>
    </source>
</evidence>
<keyword evidence="3" id="KW-1133">Transmembrane helix</keyword>
<name>A0A814WK02_9BILA</name>
<dbReference type="AlphaFoldDB" id="A0A814WK02"/>
<dbReference type="Gene3D" id="2.120.10.30">
    <property type="entry name" value="TolB, C-terminal domain"/>
    <property type="match status" value="1"/>
</dbReference>
<evidence type="ECO:0000256" key="3">
    <source>
        <dbReference type="SAM" id="Phobius"/>
    </source>
</evidence>
<evidence type="ECO:0000256" key="1">
    <source>
        <dbReference type="ARBA" id="ARBA00022737"/>
    </source>
</evidence>
<dbReference type="Proteomes" id="UP000663881">
    <property type="component" value="Unassembled WGS sequence"/>
</dbReference>
<organism evidence="4 6">
    <name type="scientific">Adineta steineri</name>
    <dbReference type="NCBI Taxonomy" id="433720"/>
    <lineage>
        <taxon>Eukaryota</taxon>
        <taxon>Metazoa</taxon>
        <taxon>Spiralia</taxon>
        <taxon>Gnathifera</taxon>
        <taxon>Rotifera</taxon>
        <taxon>Eurotatoria</taxon>
        <taxon>Bdelloidea</taxon>
        <taxon>Adinetida</taxon>
        <taxon>Adinetidae</taxon>
        <taxon>Adineta</taxon>
    </lineage>
</organism>
<keyword evidence="1" id="KW-0677">Repeat</keyword>
<gene>
    <name evidence="4" type="ORF">IZO911_LOCUS28743</name>
    <name evidence="5" type="ORF">OKA104_LOCUS4095</name>
</gene>
<evidence type="ECO:0000313" key="5">
    <source>
        <dbReference type="EMBL" id="CAF3551123.1"/>
    </source>
</evidence>
<dbReference type="EMBL" id="CAJOAY010000129">
    <property type="protein sequence ID" value="CAF3551123.1"/>
    <property type="molecule type" value="Genomic_DNA"/>
</dbReference>
<dbReference type="PANTHER" id="PTHR24104">
    <property type="entry name" value="E3 UBIQUITIN-PROTEIN LIGASE NHLRC1-RELATED"/>
    <property type="match status" value="1"/>
</dbReference>
<keyword evidence="3" id="KW-0812">Transmembrane</keyword>
<dbReference type="GO" id="GO:0008270">
    <property type="term" value="F:zinc ion binding"/>
    <property type="evidence" value="ECO:0007669"/>
    <property type="project" value="UniProtKB-KW"/>
</dbReference>
<dbReference type="InterPro" id="IPR050952">
    <property type="entry name" value="TRIM-NHL_E3_ligases"/>
</dbReference>
<feature type="compositionally biased region" description="Low complexity" evidence="2">
    <location>
        <begin position="88"/>
        <end position="102"/>
    </location>
</feature>